<organism evidence="5 6">
    <name type="scientific">Blastopirellula marina</name>
    <dbReference type="NCBI Taxonomy" id="124"/>
    <lineage>
        <taxon>Bacteria</taxon>
        <taxon>Pseudomonadati</taxon>
        <taxon>Planctomycetota</taxon>
        <taxon>Planctomycetia</taxon>
        <taxon>Pirellulales</taxon>
        <taxon>Pirellulaceae</taxon>
        <taxon>Blastopirellula</taxon>
    </lineage>
</organism>
<dbReference type="GO" id="GO:0005829">
    <property type="term" value="C:cytosol"/>
    <property type="evidence" value="ECO:0007669"/>
    <property type="project" value="TreeGrafter"/>
</dbReference>
<dbReference type="OrthoDB" id="275381at2"/>
<dbReference type="GO" id="GO:0006354">
    <property type="term" value="P:DNA-templated transcription elongation"/>
    <property type="evidence" value="ECO:0007669"/>
    <property type="project" value="InterPro"/>
</dbReference>
<keyword evidence="1" id="KW-0889">Transcription antitermination</keyword>
<keyword evidence="2" id="KW-0805">Transcription regulation</keyword>
<dbReference type="InterPro" id="IPR043425">
    <property type="entry name" value="NusG-like"/>
</dbReference>
<dbReference type="AlphaFoldDB" id="A0A2S8G0V4"/>
<protein>
    <submittedName>
        <fullName evidence="5">Antitermination protein NusG</fullName>
    </submittedName>
</protein>
<name>A0A2S8G0V4_9BACT</name>
<evidence type="ECO:0000313" key="6">
    <source>
        <dbReference type="Proteomes" id="UP000239388"/>
    </source>
</evidence>
<evidence type="ECO:0000313" key="5">
    <source>
        <dbReference type="EMBL" id="PQO38082.1"/>
    </source>
</evidence>
<dbReference type="Gene3D" id="3.30.70.940">
    <property type="entry name" value="NusG, N-terminal domain"/>
    <property type="match status" value="1"/>
</dbReference>
<dbReference type="InterPro" id="IPR036735">
    <property type="entry name" value="NGN_dom_sf"/>
</dbReference>
<evidence type="ECO:0000256" key="2">
    <source>
        <dbReference type="ARBA" id="ARBA00023015"/>
    </source>
</evidence>
<dbReference type="Proteomes" id="UP000239388">
    <property type="component" value="Unassembled WGS sequence"/>
</dbReference>
<evidence type="ECO:0000256" key="1">
    <source>
        <dbReference type="ARBA" id="ARBA00022814"/>
    </source>
</evidence>
<dbReference type="PANTHER" id="PTHR30265:SF2">
    <property type="entry name" value="TRANSCRIPTION TERMINATION_ANTITERMINATION PROTEIN NUSG"/>
    <property type="match status" value="1"/>
</dbReference>
<dbReference type="PANTHER" id="PTHR30265">
    <property type="entry name" value="RHO-INTERACTING TRANSCRIPTION TERMINATION FACTOR NUSG"/>
    <property type="match status" value="1"/>
</dbReference>
<accession>A0A2S8G0V4</accession>
<dbReference type="EMBL" id="PUIB01000011">
    <property type="protein sequence ID" value="PQO38082.1"/>
    <property type="molecule type" value="Genomic_DNA"/>
</dbReference>
<gene>
    <name evidence="5" type="ORF">C5Y98_08335</name>
</gene>
<evidence type="ECO:0000256" key="3">
    <source>
        <dbReference type="ARBA" id="ARBA00023163"/>
    </source>
</evidence>
<dbReference type="RefSeq" id="WP_105353212.1">
    <property type="nucleotide sequence ID" value="NZ_PUIB01000011.1"/>
</dbReference>
<keyword evidence="3" id="KW-0804">Transcription</keyword>
<dbReference type="Pfam" id="PF02357">
    <property type="entry name" value="NusG"/>
    <property type="match status" value="1"/>
</dbReference>
<feature type="domain" description="NusG-like N-terminal" evidence="4">
    <location>
        <begin position="38"/>
        <end position="111"/>
    </location>
</feature>
<proteinExistence type="predicted"/>
<comment type="caution">
    <text evidence="5">The sequence shown here is derived from an EMBL/GenBank/DDBJ whole genome shotgun (WGS) entry which is preliminary data.</text>
</comment>
<sequence>MIAKMSERTEKRIGGKDLDIFPACLFTRGSLVKTDERRWRVLYTKSRQEKAVARQLATMDVPFYLPLLSRVSISRGRKTTSRVPLFSNYLFMFGDEEERVSALATNRLSRVIEVEDGRQIWSDLQQLASAIHRGAPLTKEERLCPGQRVRVRSGQLRGLEGTVVERQGQRRLVVAVNFLQQGASMLLDDCQIEAI</sequence>
<reference evidence="5 6" key="1">
    <citation type="submission" date="2018-02" db="EMBL/GenBank/DDBJ databases">
        <title>Comparative genomes isolates from brazilian mangrove.</title>
        <authorList>
            <person name="Araujo J.E."/>
            <person name="Taketani R.G."/>
            <person name="Silva M.C.P."/>
            <person name="Loureco M.V."/>
            <person name="Andreote F.D."/>
        </authorList>
    </citation>
    <scope>NUCLEOTIDE SEQUENCE [LARGE SCALE GENOMIC DNA]</scope>
    <source>
        <strain evidence="5 6">NAP PRIS-MGV</strain>
    </source>
</reference>
<dbReference type="InterPro" id="IPR006645">
    <property type="entry name" value="NGN-like_dom"/>
</dbReference>
<evidence type="ECO:0000259" key="4">
    <source>
        <dbReference type="Pfam" id="PF02357"/>
    </source>
</evidence>
<dbReference type="SUPFAM" id="SSF82679">
    <property type="entry name" value="N-utilization substance G protein NusG, N-terminal domain"/>
    <property type="match status" value="1"/>
</dbReference>
<dbReference type="InterPro" id="IPR008991">
    <property type="entry name" value="Translation_prot_SH3-like_sf"/>
</dbReference>
<dbReference type="GO" id="GO:0031564">
    <property type="term" value="P:transcription antitermination"/>
    <property type="evidence" value="ECO:0007669"/>
    <property type="project" value="UniProtKB-KW"/>
</dbReference>
<dbReference type="SUPFAM" id="SSF50104">
    <property type="entry name" value="Translation proteins SH3-like domain"/>
    <property type="match status" value="1"/>
</dbReference>
<dbReference type="CDD" id="cd09895">
    <property type="entry name" value="NGN_SP_UpxY"/>
    <property type="match status" value="1"/>
</dbReference>